<dbReference type="InterPro" id="IPR050879">
    <property type="entry name" value="Acyltransferase_3"/>
</dbReference>
<feature type="domain" description="Acyltransferase 3" evidence="2">
    <location>
        <begin position="15"/>
        <end position="303"/>
    </location>
</feature>
<feature type="transmembrane region" description="Helical" evidence="1">
    <location>
        <begin position="79"/>
        <end position="103"/>
    </location>
</feature>
<keyword evidence="1" id="KW-1133">Transmembrane helix</keyword>
<keyword evidence="4" id="KW-1185">Reference proteome</keyword>
<dbReference type="PANTHER" id="PTHR23028:SF53">
    <property type="entry name" value="ACYL_TRANSF_3 DOMAIN-CONTAINING PROTEIN"/>
    <property type="match status" value="1"/>
</dbReference>
<organism evidence="3 4">
    <name type="scientific">Bradyrhizobium commune</name>
    <dbReference type="NCBI Taxonomy" id="83627"/>
    <lineage>
        <taxon>Bacteria</taxon>
        <taxon>Pseudomonadati</taxon>
        <taxon>Pseudomonadota</taxon>
        <taxon>Alphaproteobacteria</taxon>
        <taxon>Hyphomicrobiales</taxon>
        <taxon>Nitrobacteraceae</taxon>
        <taxon>Bradyrhizobium</taxon>
    </lineage>
</organism>
<reference evidence="3 4" key="1">
    <citation type="submission" date="2020-09" db="EMBL/GenBank/DDBJ databases">
        <title>Complete genomes of bradyrhizobia occurring on native shrubby legumes in Australia.</title>
        <authorList>
            <person name="Lafay B."/>
        </authorList>
    </citation>
    <scope>NUCLEOTIDE SEQUENCE [LARGE SCALE GENOMIC DNA]</scope>
    <source>
        <strain evidence="3 4">BDV5040</strain>
    </source>
</reference>
<dbReference type="GO" id="GO:0016020">
    <property type="term" value="C:membrane"/>
    <property type="evidence" value="ECO:0007669"/>
    <property type="project" value="TreeGrafter"/>
</dbReference>
<dbReference type="InterPro" id="IPR002656">
    <property type="entry name" value="Acyl_transf_3_dom"/>
</dbReference>
<evidence type="ECO:0000256" key="1">
    <source>
        <dbReference type="SAM" id="Phobius"/>
    </source>
</evidence>
<dbReference type="PANTHER" id="PTHR23028">
    <property type="entry name" value="ACETYLTRANSFERASE"/>
    <property type="match status" value="1"/>
</dbReference>
<keyword evidence="3" id="KW-0012">Acyltransferase</keyword>
<dbReference type="RefSeq" id="WP_195803296.1">
    <property type="nucleotide sequence ID" value="NZ_CP061379.1"/>
</dbReference>
<feature type="transmembrane region" description="Helical" evidence="1">
    <location>
        <begin position="153"/>
        <end position="171"/>
    </location>
</feature>
<protein>
    <submittedName>
        <fullName evidence="3">Acyltransferase</fullName>
    </submittedName>
</protein>
<feature type="transmembrane region" description="Helical" evidence="1">
    <location>
        <begin position="177"/>
        <end position="195"/>
    </location>
</feature>
<keyword evidence="1" id="KW-0472">Membrane</keyword>
<feature type="transmembrane region" description="Helical" evidence="1">
    <location>
        <begin position="39"/>
        <end position="59"/>
    </location>
</feature>
<dbReference type="Proteomes" id="UP000594621">
    <property type="component" value="Chromosome"/>
</dbReference>
<proteinExistence type="predicted"/>
<gene>
    <name evidence="3" type="ORF">IC761_11215</name>
</gene>
<evidence type="ECO:0000313" key="4">
    <source>
        <dbReference type="Proteomes" id="UP000594621"/>
    </source>
</evidence>
<dbReference type="AlphaFoldDB" id="A0A7S9D9Q2"/>
<dbReference type="GO" id="GO:0000271">
    <property type="term" value="P:polysaccharide biosynthetic process"/>
    <property type="evidence" value="ECO:0007669"/>
    <property type="project" value="TreeGrafter"/>
</dbReference>
<dbReference type="KEGG" id="bcou:IC761_11215"/>
<keyword evidence="3" id="KW-0808">Transferase</keyword>
<feature type="transmembrane region" description="Helical" evidence="1">
    <location>
        <begin position="202"/>
        <end position="220"/>
    </location>
</feature>
<feature type="transmembrane region" description="Helical" evidence="1">
    <location>
        <begin position="226"/>
        <end position="243"/>
    </location>
</feature>
<feature type="transmembrane region" description="Helical" evidence="1">
    <location>
        <begin position="287"/>
        <end position="309"/>
    </location>
</feature>
<evidence type="ECO:0000259" key="2">
    <source>
        <dbReference type="Pfam" id="PF01757"/>
    </source>
</evidence>
<sequence length="330" mass="36509">MPKRDLSRRTEFLPRLESLRGLAAVSVVGYHSYGLQSDTFVTGMAPVVLFFVLSGFVLARSLDRNPNPGRFFLNRLFRLLPAAAATIVLLTLLHWRFGFYVGFEGSFDALNVFLNALMIRNDINGVMWSMTVECVASPLILACFLAHKRFGPWPLISLCVILVALSFWGPYVHLLGGFTNLAPLYAFVVGVLVHFASRAERMMLIGCTALAAATLVMCGLRKQTAITILGETLASASLIYLIANNTKDSFFAVLDTFPVRFVGRISYSFYLLHPIGLSLAARASENWVFIFGLAVFLTIPMAWTSWFLIEHSFVKLGRSITTAVPASNYA</sequence>
<accession>A0A7S9D9Q2</accession>
<dbReference type="Pfam" id="PF01757">
    <property type="entry name" value="Acyl_transf_3"/>
    <property type="match status" value="1"/>
</dbReference>
<evidence type="ECO:0000313" key="3">
    <source>
        <dbReference type="EMBL" id="QPF93789.1"/>
    </source>
</evidence>
<dbReference type="EMBL" id="CP061379">
    <property type="protein sequence ID" value="QPF93789.1"/>
    <property type="molecule type" value="Genomic_DNA"/>
</dbReference>
<dbReference type="GO" id="GO:0016747">
    <property type="term" value="F:acyltransferase activity, transferring groups other than amino-acyl groups"/>
    <property type="evidence" value="ECO:0007669"/>
    <property type="project" value="InterPro"/>
</dbReference>
<keyword evidence="1" id="KW-0812">Transmembrane</keyword>
<name>A0A7S9D9Q2_9BRAD</name>
<feature type="transmembrane region" description="Helical" evidence="1">
    <location>
        <begin position="123"/>
        <end position="146"/>
    </location>
</feature>